<dbReference type="OrthoDB" id="342900at2759"/>
<dbReference type="GO" id="GO:0097361">
    <property type="term" value="C:cytosolic [4Fe-4S] assembly targeting complex"/>
    <property type="evidence" value="ECO:0007669"/>
    <property type="project" value="UniProtKB-UniRule"/>
</dbReference>
<dbReference type="InterPro" id="IPR039920">
    <property type="entry name" value="MMS19"/>
</dbReference>
<proteinExistence type="inferred from homology"/>
<dbReference type="InterPro" id="IPR011989">
    <property type="entry name" value="ARM-like"/>
</dbReference>
<dbReference type="GO" id="GO:0006281">
    <property type="term" value="P:DNA repair"/>
    <property type="evidence" value="ECO:0007669"/>
    <property type="project" value="UniProtKB-UniRule"/>
</dbReference>
<dbReference type="RefSeq" id="XP_008720891.1">
    <property type="nucleotide sequence ID" value="XM_008722669.1"/>
</dbReference>
<dbReference type="GeneID" id="19975689"/>
<dbReference type="Proteomes" id="UP000030752">
    <property type="component" value="Unassembled WGS sequence"/>
</dbReference>
<sequence length="184" mass="20794">MASSDTRDYILAVESNKDGALQIAQDTAKKLQARQTTLIEVVQSLGEYINDEDDKIRARAVSYLTAIISSLPPTFLSRQQIDVLCDFLCARIEDGGAIEGLSNLQSLDRFTNNMAQAVVKAVIDHFSDLQSRTQGARYKVLQLLNEMMQNHRKGKQIASATWEISRWWELQQWLEGRKTPETSC</sequence>
<dbReference type="InParanoid" id="W2RNS2"/>
<name>W2RNS2_CYPE1</name>
<comment type="function">
    <text evidence="1">Key component of the cytosolic iron-sulfur protein assembly (CIA) complex, a multiprotein complex that mediates the incorporation of iron-sulfur cluster into apoproteins specifically involved in DNA metabolism and genomic integrity. In the CIA complex, MMS19 acts as an adapter between early-acting CIA components and a subset of cellular target iron-sulfur proteins.</text>
</comment>
<dbReference type="HOGENOM" id="CLU_116870_0_0_1"/>
<evidence type="ECO:0000256" key="1">
    <source>
        <dbReference type="RuleBase" id="RU367072"/>
    </source>
</evidence>
<dbReference type="STRING" id="1220924.W2RNS2"/>
<dbReference type="EMBL" id="KB822724">
    <property type="protein sequence ID" value="ETN37359.1"/>
    <property type="molecule type" value="Genomic_DNA"/>
</dbReference>
<keyword evidence="1" id="KW-0539">Nucleus</keyword>
<dbReference type="GO" id="GO:0016226">
    <property type="term" value="P:iron-sulfur cluster assembly"/>
    <property type="evidence" value="ECO:0007669"/>
    <property type="project" value="UniProtKB-UniRule"/>
</dbReference>
<protein>
    <recommendedName>
        <fullName evidence="1">MMS19 nucleotide excision repair protein</fullName>
    </recommendedName>
</protein>
<evidence type="ECO:0000259" key="2">
    <source>
        <dbReference type="Pfam" id="PF14500"/>
    </source>
</evidence>
<evidence type="ECO:0000313" key="4">
    <source>
        <dbReference type="Proteomes" id="UP000030752"/>
    </source>
</evidence>
<dbReference type="Pfam" id="PF14500">
    <property type="entry name" value="MMS19_N"/>
    <property type="match status" value="1"/>
</dbReference>
<dbReference type="InterPro" id="IPR029240">
    <property type="entry name" value="MMS19_N"/>
</dbReference>
<dbReference type="Gene3D" id="1.25.10.10">
    <property type="entry name" value="Leucine-rich Repeat Variant"/>
    <property type="match status" value="1"/>
</dbReference>
<comment type="subcellular location">
    <subcellularLocation>
        <location evidence="1">Nucleus</location>
    </subcellularLocation>
</comment>
<reference evidence="3 4" key="1">
    <citation type="submission" date="2013-03" db="EMBL/GenBank/DDBJ databases">
        <title>The Genome Sequence of Phialophora europaea CBS 101466.</title>
        <authorList>
            <consortium name="The Broad Institute Genomics Platform"/>
            <person name="Cuomo C."/>
            <person name="de Hoog S."/>
            <person name="Gorbushina A."/>
            <person name="Walker B."/>
            <person name="Young S.K."/>
            <person name="Zeng Q."/>
            <person name="Gargeya S."/>
            <person name="Fitzgerald M."/>
            <person name="Haas B."/>
            <person name="Abouelleil A."/>
            <person name="Allen A.W."/>
            <person name="Alvarado L."/>
            <person name="Arachchi H.M."/>
            <person name="Berlin A.M."/>
            <person name="Chapman S.B."/>
            <person name="Gainer-Dewar J."/>
            <person name="Goldberg J."/>
            <person name="Griggs A."/>
            <person name="Gujja S."/>
            <person name="Hansen M."/>
            <person name="Howarth C."/>
            <person name="Imamovic A."/>
            <person name="Ireland A."/>
            <person name="Larimer J."/>
            <person name="McCowan C."/>
            <person name="Murphy C."/>
            <person name="Pearson M."/>
            <person name="Poon T.W."/>
            <person name="Priest M."/>
            <person name="Roberts A."/>
            <person name="Saif S."/>
            <person name="Shea T."/>
            <person name="Sisk P."/>
            <person name="Sykes S."/>
            <person name="Wortman J."/>
            <person name="Nusbaum C."/>
            <person name="Birren B."/>
        </authorList>
    </citation>
    <scope>NUCLEOTIDE SEQUENCE [LARGE SCALE GENOMIC DNA]</scope>
    <source>
        <strain evidence="3 4">CBS 101466</strain>
    </source>
</reference>
<dbReference type="SUPFAM" id="SSF48371">
    <property type="entry name" value="ARM repeat"/>
    <property type="match status" value="1"/>
</dbReference>
<keyword evidence="4" id="KW-1185">Reference proteome</keyword>
<comment type="similarity">
    <text evidence="1">Belongs to the MET18/MMS19 family.</text>
</comment>
<dbReference type="AlphaFoldDB" id="W2RNS2"/>
<keyword evidence="1" id="KW-0234">DNA repair</keyword>
<feature type="domain" description="MMS19 N-terminal" evidence="2">
    <location>
        <begin position="42"/>
        <end position="154"/>
    </location>
</feature>
<dbReference type="GO" id="GO:0005634">
    <property type="term" value="C:nucleus"/>
    <property type="evidence" value="ECO:0007669"/>
    <property type="project" value="UniProtKB-SubCell"/>
</dbReference>
<accession>W2RNS2</accession>
<dbReference type="PANTHER" id="PTHR12891:SF0">
    <property type="entry name" value="MMS19 NUCLEOTIDE EXCISION REPAIR PROTEIN HOMOLOG"/>
    <property type="match status" value="1"/>
</dbReference>
<dbReference type="VEuPathDB" id="FungiDB:HMPREF1541_08350"/>
<gene>
    <name evidence="3" type="ORF">HMPREF1541_08350</name>
</gene>
<organism evidence="3 4">
    <name type="scientific">Cyphellophora europaea (strain CBS 101466)</name>
    <name type="common">Phialophora europaea</name>
    <dbReference type="NCBI Taxonomy" id="1220924"/>
    <lineage>
        <taxon>Eukaryota</taxon>
        <taxon>Fungi</taxon>
        <taxon>Dikarya</taxon>
        <taxon>Ascomycota</taxon>
        <taxon>Pezizomycotina</taxon>
        <taxon>Eurotiomycetes</taxon>
        <taxon>Chaetothyriomycetidae</taxon>
        <taxon>Chaetothyriales</taxon>
        <taxon>Cyphellophoraceae</taxon>
        <taxon>Cyphellophora</taxon>
    </lineage>
</organism>
<keyword evidence="1" id="KW-0227">DNA damage</keyword>
<dbReference type="InterPro" id="IPR016024">
    <property type="entry name" value="ARM-type_fold"/>
</dbReference>
<dbReference type="GO" id="GO:0051604">
    <property type="term" value="P:protein maturation"/>
    <property type="evidence" value="ECO:0007669"/>
    <property type="project" value="UniProtKB-UniRule"/>
</dbReference>
<dbReference type="PANTHER" id="PTHR12891">
    <property type="entry name" value="DNA REPAIR/TRANSCRIPTION PROTEIN MET18/MMS19"/>
    <property type="match status" value="1"/>
</dbReference>
<dbReference type="eggNOG" id="KOG1967">
    <property type="taxonomic scope" value="Eukaryota"/>
</dbReference>
<evidence type="ECO:0000313" key="3">
    <source>
        <dbReference type="EMBL" id="ETN37359.1"/>
    </source>
</evidence>